<feature type="transmembrane region" description="Helical" evidence="2">
    <location>
        <begin position="179"/>
        <end position="197"/>
    </location>
</feature>
<sequence length="210" mass="23112">MGHPRYSVVLLTVWHRVDHQRRQGERVVGAGPVRPGPEGVRRREEVGDLGRDRRRGRHRHLSHHRGGGRRTGLHVIHVRSLAAPLAVATAAVGGCAAIWLADPTVPDGILPVCPTKALLGIDCPGCGSLRMIYSLLHLDVAAAVRFNALGVLALVFLLWAYGTWLYGSLAGRRVRSWQHLRWSAPVAVVLTLAWFALRNLPFEPFTALHV</sequence>
<feature type="compositionally biased region" description="Basic residues" evidence="1">
    <location>
        <begin position="52"/>
        <end position="69"/>
    </location>
</feature>
<feature type="compositionally biased region" description="Basic and acidic residues" evidence="1">
    <location>
        <begin position="39"/>
        <end position="51"/>
    </location>
</feature>
<evidence type="ECO:0000256" key="1">
    <source>
        <dbReference type="SAM" id="MobiDB-lite"/>
    </source>
</evidence>
<evidence type="ECO:0000256" key="2">
    <source>
        <dbReference type="SAM" id="Phobius"/>
    </source>
</evidence>
<accession>A0AAW5SGU5</accession>
<feature type="region of interest" description="Disordered" evidence="1">
    <location>
        <begin position="28"/>
        <end position="69"/>
    </location>
</feature>
<keyword evidence="2" id="KW-0812">Transmembrane</keyword>
<dbReference type="EMBL" id="JACKTI010000027">
    <property type="protein sequence ID" value="MCV7023303.1"/>
    <property type="molecule type" value="Genomic_DNA"/>
</dbReference>
<evidence type="ECO:0000313" key="3">
    <source>
        <dbReference type="EMBL" id="MCV7023303.1"/>
    </source>
</evidence>
<organism evidence="3 4">
    <name type="scientific">Mycolicibacterium novocastrense</name>
    <name type="common">Mycobacterium novocastrense</name>
    <dbReference type="NCBI Taxonomy" id="59813"/>
    <lineage>
        <taxon>Bacteria</taxon>
        <taxon>Bacillati</taxon>
        <taxon>Actinomycetota</taxon>
        <taxon>Actinomycetes</taxon>
        <taxon>Mycobacteriales</taxon>
        <taxon>Mycobacteriaceae</taxon>
        <taxon>Mycolicibacterium</taxon>
    </lineage>
</organism>
<evidence type="ECO:0000313" key="4">
    <source>
        <dbReference type="Proteomes" id="UP001207528"/>
    </source>
</evidence>
<gene>
    <name evidence="3" type="ORF">H7I77_08060</name>
</gene>
<feature type="transmembrane region" description="Helical" evidence="2">
    <location>
        <begin position="146"/>
        <end position="167"/>
    </location>
</feature>
<comment type="caution">
    <text evidence="3">The sequence shown here is derived from an EMBL/GenBank/DDBJ whole genome shotgun (WGS) entry which is preliminary data.</text>
</comment>
<dbReference type="Proteomes" id="UP001207528">
    <property type="component" value="Unassembled WGS sequence"/>
</dbReference>
<reference evidence="3" key="2">
    <citation type="journal article" date="2022" name="BMC Genomics">
        <title>Comparative genome analysis of mycobacteria focusing on tRNA and non-coding RNA.</title>
        <authorList>
            <person name="Behra P.R.K."/>
            <person name="Pettersson B.M.F."/>
            <person name="Ramesh M."/>
            <person name="Das S."/>
            <person name="Dasgupta S."/>
            <person name="Kirsebom L.A."/>
        </authorList>
    </citation>
    <scope>NUCLEOTIDE SEQUENCE</scope>
    <source>
        <strain evidence="3">DSM 44203</strain>
    </source>
</reference>
<dbReference type="AlphaFoldDB" id="A0AAW5SGU5"/>
<feature type="compositionally biased region" description="Low complexity" evidence="1">
    <location>
        <begin position="28"/>
        <end position="38"/>
    </location>
</feature>
<dbReference type="Pfam" id="PF10825">
    <property type="entry name" value="DUF2752"/>
    <property type="match status" value="1"/>
</dbReference>
<keyword evidence="2" id="KW-0472">Membrane</keyword>
<name>A0AAW5SGU5_MYCNV</name>
<reference evidence="3" key="1">
    <citation type="submission" date="2020-07" db="EMBL/GenBank/DDBJ databases">
        <authorList>
            <person name="Pettersson B.M.F."/>
            <person name="Behra P.R.K."/>
            <person name="Ramesh M."/>
            <person name="Das S."/>
            <person name="Dasgupta S."/>
            <person name="Kirsebom L.A."/>
        </authorList>
    </citation>
    <scope>NUCLEOTIDE SEQUENCE</scope>
    <source>
        <strain evidence="3">DSM 44203</strain>
    </source>
</reference>
<proteinExistence type="predicted"/>
<dbReference type="InterPro" id="IPR021215">
    <property type="entry name" value="DUF2752"/>
</dbReference>
<protein>
    <submittedName>
        <fullName evidence="3">DUF2752 domain-containing protein</fullName>
    </submittedName>
</protein>
<keyword evidence="2" id="KW-1133">Transmembrane helix</keyword>
<feature type="transmembrane region" description="Helical" evidence="2">
    <location>
        <begin position="81"/>
        <end position="101"/>
    </location>
</feature>